<protein>
    <submittedName>
        <fullName evidence="2">Uncharacterized protein</fullName>
    </submittedName>
</protein>
<feature type="signal peptide" evidence="1">
    <location>
        <begin position="1"/>
        <end position="21"/>
    </location>
</feature>
<keyword evidence="1" id="KW-0732">Signal</keyword>
<dbReference type="Proteomes" id="UP000245926">
    <property type="component" value="Chromosome"/>
</dbReference>
<dbReference type="KEGG" id="mets:DK389_13595"/>
<dbReference type="RefSeq" id="WP_109890306.1">
    <property type="nucleotide sequence ID" value="NZ_CP029550.1"/>
</dbReference>
<evidence type="ECO:0000313" key="3">
    <source>
        <dbReference type="Proteomes" id="UP000245926"/>
    </source>
</evidence>
<organism evidence="2 3">
    <name type="scientific">Methylobacterium durans</name>
    <dbReference type="NCBI Taxonomy" id="2202825"/>
    <lineage>
        <taxon>Bacteria</taxon>
        <taxon>Pseudomonadati</taxon>
        <taxon>Pseudomonadota</taxon>
        <taxon>Alphaproteobacteria</taxon>
        <taxon>Hyphomicrobiales</taxon>
        <taxon>Methylobacteriaceae</taxon>
        <taxon>Methylobacterium</taxon>
    </lineage>
</organism>
<name>A0A2U8W6W4_9HYPH</name>
<proteinExistence type="predicted"/>
<accession>A0A2U8W6W4</accession>
<sequence length="119" mass="12005">MTIRTTILAATALLAAGTANAEGLKPARAQSVDLGTLAGVAYVMPEAEGYRVVVTLAPRAAAPAVRFEAVLAEGQRVTLSAPRGLGQAADAVEIARKGEAVTVAPARTRAAVQEAAALN</sequence>
<keyword evidence="3" id="KW-1185">Reference proteome</keyword>
<dbReference type="AlphaFoldDB" id="A0A2U8W6W4"/>
<gene>
    <name evidence="2" type="ORF">DK389_13595</name>
</gene>
<evidence type="ECO:0000313" key="2">
    <source>
        <dbReference type="EMBL" id="AWN41361.1"/>
    </source>
</evidence>
<evidence type="ECO:0000256" key="1">
    <source>
        <dbReference type="SAM" id="SignalP"/>
    </source>
</evidence>
<dbReference type="EMBL" id="CP029550">
    <property type="protein sequence ID" value="AWN41361.1"/>
    <property type="molecule type" value="Genomic_DNA"/>
</dbReference>
<feature type="chain" id="PRO_5016014761" evidence="1">
    <location>
        <begin position="22"/>
        <end position="119"/>
    </location>
</feature>
<dbReference type="OrthoDB" id="7916805at2"/>
<reference evidence="3" key="1">
    <citation type="submission" date="2018-05" db="EMBL/GenBank/DDBJ databases">
        <title>Complete Genome Sequence of Methylobacterium sp. 17SD2-17.</title>
        <authorList>
            <person name="Srinivasan S."/>
        </authorList>
    </citation>
    <scope>NUCLEOTIDE SEQUENCE [LARGE SCALE GENOMIC DNA]</scope>
    <source>
        <strain evidence="3">17SD2-17</strain>
    </source>
</reference>